<evidence type="ECO:0000256" key="5">
    <source>
        <dbReference type="HAMAP-Rule" id="MF_00445"/>
    </source>
</evidence>
<feature type="transmembrane region" description="Helical" evidence="5">
    <location>
        <begin position="253"/>
        <end position="276"/>
    </location>
</feature>
<dbReference type="HAMAP" id="MF_00445">
    <property type="entry name" value="NDH1_NuoN_1"/>
    <property type="match status" value="1"/>
</dbReference>
<feature type="transmembrane region" description="Helical" evidence="5">
    <location>
        <begin position="338"/>
        <end position="360"/>
    </location>
</feature>
<dbReference type="Pfam" id="PF00361">
    <property type="entry name" value="Proton_antipo_M"/>
    <property type="match status" value="1"/>
</dbReference>
<feature type="transmembrane region" description="Helical" evidence="5">
    <location>
        <begin position="20"/>
        <end position="39"/>
    </location>
</feature>
<protein>
    <recommendedName>
        <fullName evidence="5">NADH-quinone oxidoreductase subunit N</fullName>
        <ecNumber evidence="5">7.1.1.-</ecNumber>
    </recommendedName>
    <alternativeName>
        <fullName evidence="5">NADH dehydrogenase I subunit N</fullName>
    </alternativeName>
    <alternativeName>
        <fullName evidence="5">NDH-1 subunit N</fullName>
    </alternativeName>
</protein>
<evidence type="ECO:0000256" key="6">
    <source>
        <dbReference type="RuleBase" id="RU000320"/>
    </source>
</evidence>
<feature type="transmembrane region" description="Helical" evidence="5">
    <location>
        <begin position="171"/>
        <end position="193"/>
    </location>
</feature>
<comment type="subcellular location">
    <subcellularLocation>
        <location evidence="5">Cell membrane</location>
        <topology evidence="5">Multi-pass membrane protein</topology>
    </subcellularLocation>
    <subcellularLocation>
        <location evidence="1">Endomembrane system</location>
        <topology evidence="1">Multi-pass membrane protein</topology>
    </subcellularLocation>
    <subcellularLocation>
        <location evidence="6">Membrane</location>
        <topology evidence="6">Multi-pass membrane protein</topology>
    </subcellularLocation>
</comment>
<feature type="transmembrane region" description="Helical" evidence="5">
    <location>
        <begin position="416"/>
        <end position="435"/>
    </location>
</feature>
<dbReference type="InterPro" id="IPR001750">
    <property type="entry name" value="ND/Mrp_TM"/>
</dbReference>
<comment type="subunit">
    <text evidence="5">NDH-1 is composed of 14 different subunits. Subunits NuoA, H, J, K, L, M, N constitute the membrane sector of the complex.</text>
</comment>
<name>A0ABY5PLN8_9ACTN</name>
<dbReference type="RefSeq" id="WP_353865914.1">
    <property type="nucleotide sequence ID" value="NZ_CP088295.1"/>
</dbReference>
<feature type="domain" description="NADH:quinone oxidoreductase/Mrp antiporter transmembrane" evidence="7">
    <location>
        <begin position="134"/>
        <end position="430"/>
    </location>
</feature>
<feature type="transmembrane region" description="Helical" evidence="5">
    <location>
        <begin position="116"/>
        <end position="134"/>
    </location>
</feature>
<feature type="transmembrane region" description="Helical" evidence="5">
    <location>
        <begin position="282"/>
        <end position="303"/>
    </location>
</feature>
<evidence type="ECO:0000256" key="1">
    <source>
        <dbReference type="ARBA" id="ARBA00004127"/>
    </source>
</evidence>
<feature type="transmembrane region" description="Helical" evidence="5">
    <location>
        <begin position="84"/>
        <end position="104"/>
    </location>
</feature>
<feature type="transmembrane region" description="Helical" evidence="5">
    <location>
        <begin position="381"/>
        <end position="410"/>
    </location>
</feature>
<keyword evidence="5" id="KW-1278">Translocase</keyword>
<organism evidence="8 9">
    <name type="scientific">Svornostia abyssi</name>
    <dbReference type="NCBI Taxonomy" id="2898438"/>
    <lineage>
        <taxon>Bacteria</taxon>
        <taxon>Bacillati</taxon>
        <taxon>Actinomycetota</taxon>
        <taxon>Thermoleophilia</taxon>
        <taxon>Solirubrobacterales</taxon>
        <taxon>Baekduiaceae</taxon>
        <taxon>Svornostia</taxon>
    </lineage>
</organism>
<keyword evidence="5" id="KW-0813">Transport</keyword>
<keyword evidence="9" id="KW-1185">Reference proteome</keyword>
<feature type="transmembrane region" description="Helical" evidence="5">
    <location>
        <begin position="478"/>
        <end position="497"/>
    </location>
</feature>
<evidence type="ECO:0000256" key="3">
    <source>
        <dbReference type="ARBA" id="ARBA00022989"/>
    </source>
</evidence>
<gene>
    <name evidence="5" type="primary">nuoN</name>
    <name evidence="8" type="ORF">LRS13_08015</name>
</gene>
<evidence type="ECO:0000313" key="9">
    <source>
        <dbReference type="Proteomes" id="UP001058860"/>
    </source>
</evidence>
<dbReference type="NCBIfam" id="TIGR01770">
    <property type="entry name" value="NDH_I_N"/>
    <property type="match status" value="1"/>
</dbReference>
<evidence type="ECO:0000256" key="4">
    <source>
        <dbReference type="ARBA" id="ARBA00023136"/>
    </source>
</evidence>
<keyword evidence="4 5" id="KW-0472">Membrane</keyword>
<dbReference type="EC" id="7.1.1.-" evidence="5"/>
<comment type="similarity">
    <text evidence="5">Belongs to the complex I subunit 2 family.</text>
</comment>
<evidence type="ECO:0000259" key="7">
    <source>
        <dbReference type="Pfam" id="PF00361"/>
    </source>
</evidence>
<dbReference type="Proteomes" id="UP001058860">
    <property type="component" value="Chromosome"/>
</dbReference>
<feature type="transmembrane region" description="Helical" evidence="5">
    <location>
        <begin position="213"/>
        <end position="233"/>
    </location>
</feature>
<comment type="catalytic activity">
    <reaction evidence="5">
        <text>a quinone + NADH + 5 H(+)(in) = a quinol + NAD(+) + 4 H(+)(out)</text>
        <dbReference type="Rhea" id="RHEA:57888"/>
        <dbReference type="ChEBI" id="CHEBI:15378"/>
        <dbReference type="ChEBI" id="CHEBI:24646"/>
        <dbReference type="ChEBI" id="CHEBI:57540"/>
        <dbReference type="ChEBI" id="CHEBI:57945"/>
        <dbReference type="ChEBI" id="CHEBI:132124"/>
    </reaction>
</comment>
<keyword evidence="5" id="KW-0520">NAD</keyword>
<dbReference type="EMBL" id="CP088295">
    <property type="protein sequence ID" value="UUY05455.1"/>
    <property type="molecule type" value="Genomic_DNA"/>
</dbReference>
<feature type="transmembrane region" description="Helical" evidence="5">
    <location>
        <begin position="140"/>
        <end position="159"/>
    </location>
</feature>
<feature type="transmembrane region" description="Helical" evidence="5">
    <location>
        <begin position="310"/>
        <end position="332"/>
    </location>
</feature>
<proteinExistence type="inferred from homology"/>
<keyword evidence="3 5" id="KW-1133">Transmembrane helix</keyword>
<dbReference type="InterPro" id="IPR010096">
    <property type="entry name" value="NADH-Q_OxRdtase_suN/2"/>
</dbReference>
<evidence type="ECO:0000256" key="2">
    <source>
        <dbReference type="ARBA" id="ARBA00022692"/>
    </source>
</evidence>
<sequence length="516" mass="53309">MTTLLAQAKIEGPEIDWAGLSPLIALIGGSVIVLLLGLFRARPVREHLVPFVALAAIGAALGLTIWQWGENVDLIRGAMRLDDLTLALTGLFCAAGIATVLLSWRHIAPRESAHGEFYSLLLASLAGMVVLVGATDLITLFLGLELLSIPLYVLCATEMRREGALESGLKYLIIGSVGSATLLFGTAFIYGAAGSTNFAEIAAAIADEGISDSALLLTGVGLAVIGLAFKASVAPFHQWTPDVYEGAPTPVTAFMAVATKVAAIGITLRLFDVALIGVSDVWQPAIAILAAITIIVGNVGALGQSSLKRMLAYSGVAQAGYLLAGVVVASQAGVEAAVFYLAAYTVMNLAAFAVIVARQAQRPDGDDIGALRGLGTERPLLAWPLTLAMLGLAGFPLTAGFIGKFALIQASVEGDYTWLGVMIVIGSMISLGYYLKVVATMWMTSSPEPGEAKPAGIAPGPPVMAGGSPEADDARAPWEVVLVGGVFGLLILAIGVYPQPLFDLAQDAAASLSGLL</sequence>
<reference evidence="9" key="1">
    <citation type="submission" date="2021-11" db="EMBL/GenBank/DDBJ databases">
        <title>Cultivation dependent microbiological survey of springs from the worlds oldest radium mine currently devoted to the extraction of radon-saturated water.</title>
        <authorList>
            <person name="Kapinusova G."/>
            <person name="Smrhova T."/>
            <person name="Strejcek M."/>
            <person name="Suman J."/>
            <person name="Jani K."/>
            <person name="Pajer P."/>
            <person name="Uhlik O."/>
        </authorList>
    </citation>
    <scope>NUCLEOTIDE SEQUENCE [LARGE SCALE GENOMIC DNA]</scope>
    <source>
        <strain evidence="9">J379</strain>
    </source>
</reference>
<accession>A0ABY5PLN8</accession>
<feature type="transmembrane region" description="Helical" evidence="5">
    <location>
        <begin position="51"/>
        <end position="69"/>
    </location>
</feature>
<dbReference type="PANTHER" id="PTHR22773">
    <property type="entry name" value="NADH DEHYDROGENASE"/>
    <property type="match status" value="1"/>
</dbReference>
<comment type="function">
    <text evidence="5">NDH-1 shuttles electrons from NADH, via FMN and iron-sulfur (Fe-S) centers, to quinones in the respiratory chain. The immediate electron acceptor for the enzyme in this species is believed to be a menaquinone. Couples the redox reaction to proton translocation (for every two electrons transferred, four hydrogen ions are translocated across the cytoplasmic membrane), and thus conserves the redox energy in a proton gradient.</text>
</comment>
<keyword evidence="5" id="KW-1003">Cell membrane</keyword>
<keyword evidence="2 5" id="KW-0812">Transmembrane</keyword>
<keyword evidence="5" id="KW-0874">Quinone</keyword>
<evidence type="ECO:0000313" key="8">
    <source>
        <dbReference type="EMBL" id="UUY05455.1"/>
    </source>
</evidence>